<sequence length="77" mass="8857">MFFRCLLLVLVCLQDFTVAQYADEPETCCFSYQTHRIPVRLITEYQETELQCPKPGVIFTLKSGRKVCADPDVQPRG</sequence>
<reference evidence="1" key="1">
    <citation type="submission" date="2020-02" db="EMBL/GenBank/DDBJ databases">
        <title>Genome sequencing of the panga catfish, Pangasius djambal.</title>
        <authorList>
            <person name="Wen M."/>
            <person name="Zahm M."/>
            <person name="Roques C."/>
            <person name="Cabau C."/>
            <person name="Klopp C."/>
            <person name="Donnadieu C."/>
            <person name="Jouanno E."/>
            <person name="Avarre J.-C."/>
            <person name="Campet M."/>
            <person name="Ha T."/>
            <person name="Dugue R."/>
            <person name="Lampietro C."/>
            <person name="Louis A."/>
            <person name="Herpin A."/>
            <person name="Echchiki A."/>
            <person name="Berthelot C."/>
            <person name="Parey E."/>
            <person name="Roest-Crollius H."/>
            <person name="Braasch I."/>
            <person name="Postlethwait J.H."/>
            <person name="Bobe J."/>
            <person name="Montfort J."/>
            <person name="Bouchez O."/>
            <person name="Begum T."/>
            <person name="Schartl M."/>
            <person name="Gustiano R."/>
            <person name="Guiguen Y."/>
        </authorList>
    </citation>
    <scope>NUCLEOTIDE SEQUENCE</scope>
    <source>
        <strain evidence="1">Pdj_M5554</strain>
    </source>
</reference>
<name>A0ACC5Y6I1_9TELE</name>
<organism evidence="1 2">
    <name type="scientific">Pangasius djambal</name>
    <dbReference type="NCBI Taxonomy" id="1691987"/>
    <lineage>
        <taxon>Eukaryota</taxon>
        <taxon>Metazoa</taxon>
        <taxon>Chordata</taxon>
        <taxon>Craniata</taxon>
        <taxon>Vertebrata</taxon>
        <taxon>Euteleostomi</taxon>
        <taxon>Actinopterygii</taxon>
        <taxon>Neopterygii</taxon>
        <taxon>Teleostei</taxon>
        <taxon>Ostariophysi</taxon>
        <taxon>Siluriformes</taxon>
        <taxon>Pangasiidae</taxon>
        <taxon>Pangasius</taxon>
    </lineage>
</organism>
<protein>
    <submittedName>
        <fullName evidence="1">Uncharacterized protein</fullName>
    </submittedName>
</protein>
<evidence type="ECO:0000313" key="2">
    <source>
        <dbReference type="Proteomes" id="UP000830395"/>
    </source>
</evidence>
<gene>
    <name evidence="1" type="ORF">PDJAM_G00195960</name>
</gene>
<proteinExistence type="predicted"/>
<evidence type="ECO:0000313" key="1">
    <source>
        <dbReference type="EMBL" id="MCJ8731147.1"/>
    </source>
</evidence>
<comment type="caution">
    <text evidence="1">The sequence shown here is derived from an EMBL/GenBank/DDBJ whole genome shotgun (WGS) entry which is preliminary data.</text>
</comment>
<dbReference type="EMBL" id="CM040978">
    <property type="protein sequence ID" value="MCJ8731147.1"/>
    <property type="molecule type" value="Genomic_DNA"/>
</dbReference>
<accession>A0ACC5Y6I1</accession>
<dbReference type="Proteomes" id="UP000830395">
    <property type="component" value="Chromosome 4"/>
</dbReference>
<keyword evidence="2" id="KW-1185">Reference proteome</keyword>